<dbReference type="GO" id="GO:0015627">
    <property type="term" value="C:type II protein secretion system complex"/>
    <property type="evidence" value="ECO:0007669"/>
    <property type="project" value="TreeGrafter"/>
</dbReference>
<dbReference type="GO" id="GO:0015628">
    <property type="term" value="P:protein secretion by the type II secretion system"/>
    <property type="evidence" value="ECO:0007669"/>
    <property type="project" value="TreeGrafter"/>
</dbReference>
<dbReference type="Proteomes" id="UP000823889">
    <property type="component" value="Unassembled WGS sequence"/>
</dbReference>
<proteinExistence type="predicted"/>
<dbReference type="InterPro" id="IPR010994">
    <property type="entry name" value="RuvA_2-like"/>
</dbReference>
<reference evidence="2" key="1">
    <citation type="journal article" date="2021" name="PeerJ">
        <title>Extensive microbial diversity within the chicken gut microbiome revealed by metagenomics and culture.</title>
        <authorList>
            <person name="Gilroy R."/>
            <person name="Ravi A."/>
            <person name="Getino M."/>
            <person name="Pursley I."/>
            <person name="Horton D.L."/>
            <person name="Alikhan N.F."/>
            <person name="Baker D."/>
            <person name="Gharbi K."/>
            <person name="Hall N."/>
            <person name="Watson M."/>
            <person name="Adriaenssens E.M."/>
            <person name="Foster-Nyarko E."/>
            <person name="Jarju S."/>
            <person name="Secka A."/>
            <person name="Antonio M."/>
            <person name="Oren A."/>
            <person name="Chaudhuri R.R."/>
            <person name="La Ragione R."/>
            <person name="Hildebrand F."/>
            <person name="Pallen M.J."/>
        </authorList>
    </citation>
    <scope>NUCLEOTIDE SEQUENCE</scope>
    <source>
        <strain evidence="2">9264</strain>
    </source>
</reference>
<accession>A0A9D2RH65</accession>
<evidence type="ECO:0000313" key="2">
    <source>
        <dbReference type="EMBL" id="HJD44998.1"/>
    </source>
</evidence>
<feature type="domain" description="Helix-hairpin-helix DNA-binding motif class 1" evidence="1">
    <location>
        <begin position="53"/>
        <end position="72"/>
    </location>
</feature>
<evidence type="ECO:0000259" key="1">
    <source>
        <dbReference type="SMART" id="SM00278"/>
    </source>
</evidence>
<gene>
    <name evidence="2" type="ORF">H9906_08255</name>
</gene>
<dbReference type="EMBL" id="DWUQ01000172">
    <property type="protein sequence ID" value="HJD44998.1"/>
    <property type="molecule type" value="Genomic_DNA"/>
</dbReference>
<dbReference type="InterPro" id="IPR051675">
    <property type="entry name" value="Endo/Exo/Phosphatase_dom_1"/>
</dbReference>
<dbReference type="InterPro" id="IPR003583">
    <property type="entry name" value="Hlx-hairpin-Hlx_DNA-bd_motif"/>
</dbReference>
<dbReference type="PANTHER" id="PTHR21180">
    <property type="entry name" value="ENDONUCLEASE/EXONUCLEASE/PHOSPHATASE FAMILY DOMAIN-CONTAINING PROTEIN 1"/>
    <property type="match status" value="1"/>
</dbReference>
<name>A0A9D2RH65_9BURK</name>
<reference evidence="2" key="2">
    <citation type="submission" date="2021-04" db="EMBL/GenBank/DDBJ databases">
        <authorList>
            <person name="Gilroy R."/>
        </authorList>
    </citation>
    <scope>NUCLEOTIDE SEQUENCE</scope>
    <source>
        <strain evidence="2">9264</strain>
    </source>
</reference>
<comment type="caution">
    <text evidence="2">The sequence shown here is derived from an EMBL/GenBank/DDBJ whole genome shotgun (WGS) entry which is preliminary data.</text>
</comment>
<dbReference type="GO" id="GO:0006281">
    <property type="term" value="P:DNA repair"/>
    <property type="evidence" value="ECO:0007669"/>
    <property type="project" value="InterPro"/>
</dbReference>
<organism evidence="2 3">
    <name type="scientific">Candidatus Paenalcaligenes intestinipullorum</name>
    <dbReference type="NCBI Taxonomy" id="2838718"/>
    <lineage>
        <taxon>Bacteria</taxon>
        <taxon>Pseudomonadati</taxon>
        <taxon>Pseudomonadota</taxon>
        <taxon>Betaproteobacteria</taxon>
        <taxon>Burkholderiales</taxon>
        <taxon>Alcaligenaceae</taxon>
        <taxon>Paenalcaligenes</taxon>
    </lineage>
</organism>
<sequence length="115" mass="12490">MNPFLQSTVAQPLNQASKSRWLSARRITLGLLLASGLVPHWALATDLNTADAQALEALKGIGPKTAQAILEERERGGPFINAEDFQERVRGMGPKKVEGLLQYGLIIEVAPRSSQ</sequence>
<dbReference type="Pfam" id="PF12836">
    <property type="entry name" value="HHH_3"/>
    <property type="match status" value="1"/>
</dbReference>
<dbReference type="AlphaFoldDB" id="A0A9D2RH65"/>
<dbReference type="Gene3D" id="1.10.150.280">
    <property type="entry name" value="AF1531-like domain"/>
    <property type="match status" value="1"/>
</dbReference>
<feature type="domain" description="Helix-hairpin-helix DNA-binding motif class 1" evidence="1">
    <location>
        <begin position="84"/>
        <end position="103"/>
    </location>
</feature>
<dbReference type="PANTHER" id="PTHR21180:SF32">
    <property type="entry name" value="ENDONUCLEASE_EXONUCLEASE_PHOSPHATASE FAMILY DOMAIN-CONTAINING PROTEIN 1"/>
    <property type="match status" value="1"/>
</dbReference>
<dbReference type="SMART" id="SM00278">
    <property type="entry name" value="HhH1"/>
    <property type="match status" value="2"/>
</dbReference>
<dbReference type="SUPFAM" id="SSF47781">
    <property type="entry name" value="RuvA domain 2-like"/>
    <property type="match status" value="1"/>
</dbReference>
<protein>
    <submittedName>
        <fullName evidence="2">DUF655 domain-containing protein</fullName>
    </submittedName>
</protein>
<evidence type="ECO:0000313" key="3">
    <source>
        <dbReference type="Proteomes" id="UP000823889"/>
    </source>
</evidence>
<dbReference type="GO" id="GO:0003677">
    <property type="term" value="F:DNA binding"/>
    <property type="evidence" value="ECO:0007669"/>
    <property type="project" value="InterPro"/>
</dbReference>